<dbReference type="OrthoDB" id="9769888at2"/>
<dbReference type="EMBL" id="FZOF01000022">
    <property type="protein sequence ID" value="SNT36277.1"/>
    <property type="molecule type" value="Genomic_DNA"/>
</dbReference>
<keyword evidence="2" id="KW-0560">Oxidoreductase</keyword>
<dbReference type="InterPro" id="IPR042098">
    <property type="entry name" value="TauD-like_sf"/>
</dbReference>
<keyword evidence="3" id="KW-0408">Iron</keyword>
<organism evidence="7 8">
    <name type="scientific">Actinacidiphila glaucinigra</name>
    <dbReference type="NCBI Taxonomy" id="235986"/>
    <lineage>
        <taxon>Bacteria</taxon>
        <taxon>Bacillati</taxon>
        <taxon>Actinomycetota</taxon>
        <taxon>Actinomycetes</taxon>
        <taxon>Kitasatosporales</taxon>
        <taxon>Streptomycetaceae</taxon>
        <taxon>Actinacidiphila</taxon>
    </lineage>
</organism>
<feature type="region of interest" description="Disordered" evidence="5">
    <location>
        <begin position="1"/>
        <end position="22"/>
    </location>
</feature>
<gene>
    <name evidence="7" type="ORF">SAMN05216252_12267</name>
</gene>
<name>A0A239M098_9ACTN</name>
<dbReference type="Pfam" id="PF02668">
    <property type="entry name" value="TauD"/>
    <property type="match status" value="1"/>
</dbReference>
<evidence type="ECO:0000259" key="6">
    <source>
        <dbReference type="Pfam" id="PF02668"/>
    </source>
</evidence>
<dbReference type="PANTHER" id="PTHR10696:SF56">
    <property type="entry name" value="TAUD_TFDA-LIKE DOMAIN-CONTAINING PROTEIN"/>
    <property type="match status" value="1"/>
</dbReference>
<dbReference type="Gene3D" id="3.60.130.10">
    <property type="entry name" value="Clavaminate synthase-like"/>
    <property type="match status" value="1"/>
</dbReference>
<dbReference type="PANTHER" id="PTHR10696">
    <property type="entry name" value="GAMMA-BUTYROBETAINE HYDROXYLASE-RELATED"/>
    <property type="match status" value="1"/>
</dbReference>
<reference evidence="7 8" key="1">
    <citation type="submission" date="2017-06" db="EMBL/GenBank/DDBJ databases">
        <authorList>
            <person name="Kim H.J."/>
            <person name="Triplett B.A."/>
        </authorList>
    </citation>
    <scope>NUCLEOTIDE SEQUENCE [LARGE SCALE GENOMIC DNA]</scope>
    <source>
        <strain evidence="7 8">CGMCC 4.1858</strain>
    </source>
</reference>
<keyword evidence="7" id="KW-0223">Dioxygenase</keyword>
<dbReference type="GO" id="GO:0017000">
    <property type="term" value="P:antibiotic biosynthetic process"/>
    <property type="evidence" value="ECO:0007669"/>
    <property type="project" value="UniProtKB-KW"/>
</dbReference>
<feature type="domain" description="TauD/TfdA-like" evidence="6">
    <location>
        <begin position="38"/>
        <end position="325"/>
    </location>
</feature>
<evidence type="ECO:0000256" key="1">
    <source>
        <dbReference type="ARBA" id="ARBA00001954"/>
    </source>
</evidence>
<protein>
    <submittedName>
        <fullName evidence="7">Taurine dioxygenase, alpha-ketoglutarate-dependent</fullName>
    </submittedName>
</protein>
<dbReference type="Proteomes" id="UP000198280">
    <property type="component" value="Unassembled WGS sequence"/>
</dbReference>
<comment type="cofactor">
    <cofactor evidence="1">
        <name>Fe(2+)</name>
        <dbReference type="ChEBI" id="CHEBI:29033"/>
    </cofactor>
</comment>
<dbReference type="AlphaFoldDB" id="A0A239M098"/>
<evidence type="ECO:0000256" key="2">
    <source>
        <dbReference type="ARBA" id="ARBA00023002"/>
    </source>
</evidence>
<dbReference type="RefSeq" id="WP_089227328.1">
    <property type="nucleotide sequence ID" value="NZ_FZOF01000022.1"/>
</dbReference>
<dbReference type="InterPro" id="IPR050411">
    <property type="entry name" value="AlphaKG_dependent_hydroxylases"/>
</dbReference>
<dbReference type="InterPro" id="IPR003819">
    <property type="entry name" value="TauD/TfdA-like"/>
</dbReference>
<keyword evidence="8" id="KW-1185">Reference proteome</keyword>
<dbReference type="GO" id="GO:0051213">
    <property type="term" value="F:dioxygenase activity"/>
    <property type="evidence" value="ECO:0007669"/>
    <property type="project" value="UniProtKB-KW"/>
</dbReference>
<evidence type="ECO:0000256" key="4">
    <source>
        <dbReference type="ARBA" id="ARBA00023194"/>
    </source>
</evidence>
<evidence type="ECO:0000313" key="7">
    <source>
        <dbReference type="EMBL" id="SNT36277.1"/>
    </source>
</evidence>
<sequence length="344" mass="37806">MNANREETQLSTSASPPSLLDLELRPGSPPILRTGAVEDPAGWADGYRDALRAVVAEHGSVLIRGLGLTDADKAAGVVRRLAGRLTAEKEAFASRQTYAEGLYSSSNWPPNQPMCMHHELSYRLEFPGMMMFACLTAPEKGGATAVADAPAVLEALPPELVQRFEREGWLLTRSYNDEIGATVAEAFGTDDRSAVEDYCRANAIAFEWQPDGALRTRQRRSAVVRHPVTGRRCWFNQIAFLNEWTMDPEVHEYLVDMYGAEGLPFNTRFGDGDPIGADVVQLLNTVYEANTAREPWQTGDLMLVDNIRTAHSREAYEGSREVLVGMADAVRLADCSPTVEVTTA</sequence>
<accession>A0A239M098</accession>
<dbReference type="SUPFAM" id="SSF51197">
    <property type="entry name" value="Clavaminate synthase-like"/>
    <property type="match status" value="1"/>
</dbReference>
<keyword evidence="4" id="KW-0045">Antibiotic biosynthesis</keyword>
<evidence type="ECO:0000256" key="5">
    <source>
        <dbReference type="SAM" id="MobiDB-lite"/>
    </source>
</evidence>
<evidence type="ECO:0000256" key="3">
    <source>
        <dbReference type="ARBA" id="ARBA00023004"/>
    </source>
</evidence>
<evidence type="ECO:0000313" key="8">
    <source>
        <dbReference type="Proteomes" id="UP000198280"/>
    </source>
</evidence>
<proteinExistence type="predicted"/>